<evidence type="ECO:0000256" key="3">
    <source>
        <dbReference type="ARBA" id="ARBA00023097"/>
    </source>
</evidence>
<comment type="caution">
    <text evidence="7">The sequence shown here is derived from an EMBL/GenBank/DDBJ whole genome shotgun (WGS) entry which is preliminary data.</text>
</comment>
<evidence type="ECO:0000313" key="7">
    <source>
        <dbReference type="EMBL" id="MXO58989.1"/>
    </source>
</evidence>
<dbReference type="InterPro" id="IPR016162">
    <property type="entry name" value="Ald_DH_N"/>
</dbReference>
<dbReference type="Gene3D" id="3.40.309.10">
    <property type="entry name" value="Aldehyde Dehydrogenase, Chain A, domain 2"/>
    <property type="match status" value="1"/>
</dbReference>
<organism evidence="7 8">
    <name type="scientific">Croceibacterium salegens</name>
    <dbReference type="NCBI Taxonomy" id="1737568"/>
    <lineage>
        <taxon>Bacteria</taxon>
        <taxon>Pseudomonadati</taxon>
        <taxon>Pseudomonadota</taxon>
        <taxon>Alphaproteobacteria</taxon>
        <taxon>Sphingomonadales</taxon>
        <taxon>Erythrobacteraceae</taxon>
        <taxon>Croceibacterium</taxon>
    </lineage>
</organism>
<dbReference type="FunFam" id="3.40.309.10:FF:000009">
    <property type="entry name" value="Aldehyde dehydrogenase A"/>
    <property type="match status" value="1"/>
</dbReference>
<sequence length="489" mass="52315">MTPQGVMIRNPDKLFIGGEWVAPLSGESIEVESPVTEEIVARVGAAGNADMDRAVAAARKAFDEGPWPTMPPAERGAMLMKMADVLERRVPEIAAAWCAQIGGLEQRSVMMQMGSVMGMRGIAALGESFPWTEKRKGLMVDTAVIAREPVGVVVGIAPWNAPFGIMLNKVAYSLIAGCTIVMKPSPETPLEAYIIAEAAEEAGIPAGVVNLVPADREASDHLIHSNDIDKVSFTGSSAAGMHIASVCGSKMTRATFELGGKSAAIVRDDFPIEDAANILGNTITMMSGQICAMLSRAIVTKDRHDELAEAIAKVMKGVKIGDPSDPETQLGPLAMKRQLDRVEMYIEEGRKSGADLVTGGHRPPHMNKGYYIEPTLFANVDNKSRIAQEEIFGPVLCLIPAEDEEDAIRIANESNFGLNGSVMTTDAQAAYDIARKVRTGVVGQNGMRMEFGQPFGGFKQSGIGREGGEEGLWAYLETKTILLDAEPAL</sequence>
<keyword evidence="3" id="KW-0558">Oxidation</keyword>
<comment type="similarity">
    <text evidence="1 5">Belongs to the aldehyde dehydrogenase family.</text>
</comment>
<dbReference type="InterPro" id="IPR016163">
    <property type="entry name" value="Ald_DH_C"/>
</dbReference>
<feature type="active site" evidence="4">
    <location>
        <position position="257"/>
    </location>
</feature>
<accession>A0A6I4SU05</accession>
<dbReference type="SUPFAM" id="SSF53720">
    <property type="entry name" value="ALDH-like"/>
    <property type="match status" value="1"/>
</dbReference>
<dbReference type="InterPro" id="IPR015590">
    <property type="entry name" value="Aldehyde_DH_dom"/>
</dbReference>
<dbReference type="CDD" id="cd07139">
    <property type="entry name" value="ALDH_AldA-Rv0768"/>
    <property type="match status" value="1"/>
</dbReference>
<dbReference type="InterPro" id="IPR016161">
    <property type="entry name" value="Ald_DH/histidinol_DH"/>
</dbReference>
<protein>
    <submittedName>
        <fullName evidence="7">Aldehyde dehydrogenase family protein</fullName>
    </submittedName>
</protein>
<dbReference type="PROSITE" id="PS00687">
    <property type="entry name" value="ALDEHYDE_DEHYDR_GLU"/>
    <property type="match status" value="1"/>
</dbReference>
<dbReference type="PANTHER" id="PTHR42804:SF1">
    <property type="entry name" value="ALDEHYDE DEHYDROGENASE-RELATED"/>
    <property type="match status" value="1"/>
</dbReference>
<dbReference type="Pfam" id="PF00171">
    <property type="entry name" value="Aldedh"/>
    <property type="match status" value="1"/>
</dbReference>
<dbReference type="RefSeq" id="WP_159793026.1">
    <property type="nucleotide sequence ID" value="NZ_WTYM01000031.1"/>
</dbReference>
<reference evidence="7 8" key="1">
    <citation type="submission" date="2019-12" db="EMBL/GenBank/DDBJ databases">
        <title>Genomic-based taxomic classification of the family Erythrobacteraceae.</title>
        <authorList>
            <person name="Xu L."/>
        </authorList>
    </citation>
    <scope>NUCLEOTIDE SEQUENCE [LARGE SCALE GENOMIC DNA]</scope>
    <source>
        <strain evidence="7 8">MCCC 1K01500</strain>
    </source>
</reference>
<dbReference type="InterPro" id="IPR029510">
    <property type="entry name" value="Ald_DH_CS_GLU"/>
</dbReference>
<dbReference type="FunFam" id="3.40.605.10:FF:000026">
    <property type="entry name" value="Aldehyde dehydrogenase, putative"/>
    <property type="match status" value="1"/>
</dbReference>
<dbReference type="AlphaFoldDB" id="A0A6I4SU05"/>
<dbReference type="FunFam" id="3.40.605.10:FF:000007">
    <property type="entry name" value="NAD/NADP-dependent betaine aldehyde dehydrogenase"/>
    <property type="match status" value="1"/>
</dbReference>
<dbReference type="Gene3D" id="3.40.605.10">
    <property type="entry name" value="Aldehyde Dehydrogenase, Chain A, domain 1"/>
    <property type="match status" value="1"/>
</dbReference>
<name>A0A6I4SU05_9SPHN</name>
<dbReference type="OrthoDB" id="9761688at2"/>
<dbReference type="GO" id="GO:0016620">
    <property type="term" value="F:oxidoreductase activity, acting on the aldehyde or oxo group of donors, NAD or NADP as acceptor"/>
    <property type="evidence" value="ECO:0007669"/>
    <property type="project" value="InterPro"/>
</dbReference>
<evidence type="ECO:0000313" key="8">
    <source>
        <dbReference type="Proteomes" id="UP000433652"/>
    </source>
</evidence>
<keyword evidence="8" id="KW-1185">Reference proteome</keyword>
<feature type="domain" description="Aldehyde dehydrogenase" evidence="6">
    <location>
        <begin position="20"/>
        <end position="481"/>
    </location>
</feature>
<dbReference type="Proteomes" id="UP000433652">
    <property type="component" value="Unassembled WGS sequence"/>
</dbReference>
<evidence type="ECO:0000256" key="5">
    <source>
        <dbReference type="RuleBase" id="RU003345"/>
    </source>
</evidence>
<evidence type="ECO:0000256" key="4">
    <source>
        <dbReference type="PROSITE-ProRule" id="PRU10007"/>
    </source>
</evidence>
<proteinExistence type="inferred from homology"/>
<gene>
    <name evidence="7" type="ORF">GRI89_05490</name>
</gene>
<dbReference type="PANTHER" id="PTHR42804">
    <property type="entry name" value="ALDEHYDE DEHYDROGENASE"/>
    <property type="match status" value="1"/>
</dbReference>
<evidence type="ECO:0000256" key="1">
    <source>
        <dbReference type="ARBA" id="ARBA00009986"/>
    </source>
</evidence>
<evidence type="ECO:0000256" key="2">
    <source>
        <dbReference type="ARBA" id="ARBA00023002"/>
    </source>
</evidence>
<keyword evidence="2 5" id="KW-0560">Oxidoreductase</keyword>
<dbReference type="EMBL" id="WTYM01000031">
    <property type="protein sequence ID" value="MXO58989.1"/>
    <property type="molecule type" value="Genomic_DNA"/>
</dbReference>
<evidence type="ECO:0000259" key="6">
    <source>
        <dbReference type="Pfam" id="PF00171"/>
    </source>
</evidence>